<reference evidence="1" key="1">
    <citation type="submission" date="2021-02" db="EMBL/GenBank/DDBJ databases">
        <authorList>
            <person name="Dougan E. K."/>
            <person name="Rhodes N."/>
            <person name="Thang M."/>
            <person name="Chan C."/>
        </authorList>
    </citation>
    <scope>NUCLEOTIDE SEQUENCE</scope>
</reference>
<name>A0A812YFF8_9DINO</name>
<accession>A0A812YFF8</accession>
<sequence length="229" mass="25486">MMDNPLPMLDSNVTGSGSWRFDVDENVTRAPEILRATHMVAINSSTPETLVTGFLYFTQRVYQNGSLPGTTLMREDLKVWDCGTSFDCDNLQPMNDSDTVLSVYVEPWDASSFVLLPGLVEFRVVLPDDLPRRLKVVVPPYSFMGADSRPGSGRRAESLQRGHRMMVPNAASKLLASCSRFHRQLGGAPCPVRTGNRHRRGSHCRYREAGAGQCEALMRGRLPCHLLAF</sequence>
<evidence type="ECO:0000313" key="1">
    <source>
        <dbReference type="EMBL" id="CAE7785152.1"/>
    </source>
</evidence>
<gene>
    <name evidence="1" type="ORF">SNEC2469_LOCUS23032</name>
</gene>
<comment type="caution">
    <text evidence="1">The sequence shown here is derived from an EMBL/GenBank/DDBJ whole genome shotgun (WGS) entry which is preliminary data.</text>
</comment>
<organism evidence="1 2">
    <name type="scientific">Symbiodinium necroappetens</name>
    <dbReference type="NCBI Taxonomy" id="1628268"/>
    <lineage>
        <taxon>Eukaryota</taxon>
        <taxon>Sar</taxon>
        <taxon>Alveolata</taxon>
        <taxon>Dinophyceae</taxon>
        <taxon>Suessiales</taxon>
        <taxon>Symbiodiniaceae</taxon>
        <taxon>Symbiodinium</taxon>
    </lineage>
</organism>
<dbReference type="AlphaFoldDB" id="A0A812YFF8"/>
<dbReference type="Proteomes" id="UP000601435">
    <property type="component" value="Unassembled WGS sequence"/>
</dbReference>
<proteinExistence type="predicted"/>
<dbReference type="EMBL" id="CAJNJA010042575">
    <property type="protein sequence ID" value="CAE7785152.1"/>
    <property type="molecule type" value="Genomic_DNA"/>
</dbReference>
<evidence type="ECO:0000313" key="2">
    <source>
        <dbReference type="Proteomes" id="UP000601435"/>
    </source>
</evidence>
<protein>
    <submittedName>
        <fullName evidence="1">Uncharacterized protein</fullName>
    </submittedName>
</protein>
<keyword evidence="2" id="KW-1185">Reference proteome</keyword>